<keyword evidence="6 9" id="KW-0067">ATP-binding</keyword>
<keyword evidence="4" id="KW-0677">Repeat</keyword>
<dbReference type="PANTHER" id="PTHR22683">
    <property type="entry name" value="SPORULATION PROTEIN RELATED"/>
    <property type="match status" value="1"/>
</dbReference>
<comment type="subcellular location">
    <subcellularLocation>
        <location evidence="1">Cell membrane</location>
        <topology evidence="1">Multi-pass membrane protein</topology>
    </subcellularLocation>
</comment>
<protein>
    <submittedName>
        <fullName evidence="12">Type VII secretion protein EccC</fullName>
    </submittedName>
</protein>
<evidence type="ECO:0000256" key="4">
    <source>
        <dbReference type="ARBA" id="ARBA00022737"/>
    </source>
</evidence>
<dbReference type="InterPro" id="IPR023836">
    <property type="entry name" value="EccCa-like_Actinobacteria"/>
</dbReference>
<feature type="domain" description="FtsK" evidence="11">
    <location>
        <begin position="1093"/>
        <end position="1275"/>
    </location>
</feature>
<feature type="binding site" evidence="9">
    <location>
        <begin position="833"/>
        <end position="840"/>
    </location>
    <ligand>
        <name>ATP</name>
        <dbReference type="ChEBI" id="CHEBI:30616"/>
    </ligand>
</feature>
<evidence type="ECO:0000256" key="7">
    <source>
        <dbReference type="ARBA" id="ARBA00022989"/>
    </source>
</evidence>
<feature type="transmembrane region" description="Helical" evidence="10">
    <location>
        <begin position="63"/>
        <end position="83"/>
    </location>
</feature>
<evidence type="ECO:0000259" key="11">
    <source>
        <dbReference type="PROSITE" id="PS50901"/>
    </source>
</evidence>
<dbReference type="GO" id="GO:0005886">
    <property type="term" value="C:plasma membrane"/>
    <property type="evidence" value="ECO:0007669"/>
    <property type="project" value="UniProtKB-SubCell"/>
</dbReference>
<dbReference type="SMART" id="SM00382">
    <property type="entry name" value="AAA"/>
    <property type="match status" value="2"/>
</dbReference>
<keyword evidence="8 10" id="KW-0472">Membrane</keyword>
<evidence type="ECO:0000256" key="2">
    <source>
        <dbReference type="ARBA" id="ARBA00022475"/>
    </source>
</evidence>
<evidence type="ECO:0000256" key="10">
    <source>
        <dbReference type="SAM" id="Phobius"/>
    </source>
</evidence>
<dbReference type="NCBIfam" id="TIGR03924">
    <property type="entry name" value="T7SS_EccC_a"/>
    <property type="match status" value="1"/>
</dbReference>
<dbReference type="GO" id="GO:0003677">
    <property type="term" value="F:DNA binding"/>
    <property type="evidence" value="ECO:0007669"/>
    <property type="project" value="InterPro"/>
</dbReference>
<dbReference type="Proteomes" id="UP001165135">
    <property type="component" value="Unassembled WGS sequence"/>
</dbReference>
<dbReference type="InterPro" id="IPR023837">
    <property type="entry name" value="EccCb-like_Actinobacteria"/>
</dbReference>
<comment type="caution">
    <text evidence="12">The sequence shown here is derived from an EMBL/GenBank/DDBJ whole genome shotgun (WGS) entry which is preliminary data.</text>
</comment>
<dbReference type="PROSITE" id="PS50901">
    <property type="entry name" value="FTSK"/>
    <property type="match status" value="3"/>
</dbReference>
<dbReference type="GO" id="GO:0005524">
    <property type="term" value="F:ATP binding"/>
    <property type="evidence" value="ECO:0007669"/>
    <property type="project" value="UniProtKB-UniRule"/>
</dbReference>
<dbReference type="InterPro" id="IPR002543">
    <property type="entry name" value="FtsK_dom"/>
</dbReference>
<dbReference type="SUPFAM" id="SSF52540">
    <property type="entry name" value="P-loop containing nucleoside triphosphate hydrolases"/>
    <property type="match status" value="3"/>
</dbReference>
<gene>
    <name evidence="12" type="ORF">Airi01_101610</name>
</gene>
<evidence type="ECO:0000313" key="12">
    <source>
        <dbReference type="EMBL" id="GLY81894.1"/>
    </source>
</evidence>
<reference evidence="12" key="1">
    <citation type="submission" date="2023-03" db="EMBL/GenBank/DDBJ databases">
        <title>Actinoallomurus iriomotensis NBRC 103681.</title>
        <authorList>
            <person name="Ichikawa N."/>
            <person name="Sato H."/>
            <person name="Tonouchi N."/>
        </authorList>
    </citation>
    <scope>NUCLEOTIDE SEQUENCE</scope>
    <source>
        <strain evidence="12">NBRC 103681</strain>
    </source>
</reference>
<dbReference type="InterPro" id="IPR003593">
    <property type="entry name" value="AAA+_ATPase"/>
</dbReference>
<keyword evidence="2" id="KW-1003">Cell membrane</keyword>
<keyword evidence="5 9" id="KW-0547">Nucleotide-binding</keyword>
<sequence>MSRVLLHRPARVLPPAVPTEPIVLVPPPAEPPAPPPGSWFQLLLPMMSGVSGMMFMLYNPRPLYIVIGSTMAVGSIGMSFAMFHQQRALVRRKSRADATEYRAYLRKTAAQARAVASMQAVGSGFAHPDARGRWAICRSRVRVWERRPDHPDFLTVRIGTGDVPLATPIGFQATGDGPFAAGRTELRAEAERLIARAGRLSGQPILLDLRETPVVSLVGSAVRTRAMAVDLVTELTTFCAPDDLLVAVCHPKEVEDWEFVKWLPHARAGESVLALPDGDGFGELLAEDLERRRDQARRRTSPFTEQPADESRRRLLVIVDGYGAASPAGRLDILGELAERAPALEVSVVFCVEVQRDEPPRVQTRVRVADDGAFTLESPDREATGQADPSDPVLRTAIARSLAPLRLDDPAARTALSETTRLVELLGTPAARHLDVTHMWSTLSSPYDVLRVPIGVSGDGQPEILDLKESAMQGMGPHGLVVGATGSGKSELLRTLVTALALTHPPDVLSLVLVDFKGGAAFAGLADLPHVAGMITNLADDLTMVDRMYLALFGEQQRRQKLLRDAGDVDNVREYQRRRTAGLLGPDAPPLPYLLIVVDEFGELLAGRPDFIELFVAIGRLGRSLGMHLLLSSQRLEEGRLRGLESHLSYRICLRTFSSVESNVVIGEPDAYHLPPVPGSAYLKVDTTIYDRFRSALVSAPDMTPEEMPDDTPRTALFTAGAVSAEPEPASAAPASGDGERPTEMATAVTLIRAAGASPAHQVWLPPLDPKIPLGRLLPPLERDPRRGLQARGWTGAGLGAVPVGVLDLPEAQAQRPFGVDFTRWAGHLAVVGAPQTGKSTFLRTMLLSALVTHTPRELNAYVIDYGGGSLFALAGAPHVGAVSGRLEPDKVRRVVGQIWKLVDERDERFRELGIDSAETMRRRRGERDLPPEAVADVLLVIDGWGAVRTELEDLDPQILDIAARGQRVGVHLVIAANRWMELRPQLRDNIGGRMEFRLNDPADSQINRKAAASLPSGAPGRALTMEGDHVQVALPELGTSVEEVVSAAASAWQGPAAPPIRLLPAELSHAHLPGPGEDTERGVPIGIDELELGPVHLDLAGADSHFVVLGDAESGKTTFLRSWLAGLQARRGGQEAMFLVIDYRRTLLGAVRQEQTWAYCGAAPAAAAAVKELADGIVERLPPATLTPKVLAERSWWTGPEFYVVVDDYDLVASPSGNPLLPLVDLLAQGHDLGLHVVLARRVGGMARGGFEPLLGRLRELRQPGLVMSGDPGEGPVLGNVRATAQPPGRGLLVRRKQRPVLVQTAQAPVDPLAAGDEPAS</sequence>
<evidence type="ECO:0000256" key="6">
    <source>
        <dbReference type="ARBA" id="ARBA00022840"/>
    </source>
</evidence>
<dbReference type="InterPro" id="IPR027417">
    <property type="entry name" value="P-loop_NTPase"/>
</dbReference>
<evidence type="ECO:0000256" key="5">
    <source>
        <dbReference type="ARBA" id="ARBA00022741"/>
    </source>
</evidence>
<organism evidence="12 13">
    <name type="scientific">Actinoallomurus iriomotensis</name>
    <dbReference type="NCBI Taxonomy" id="478107"/>
    <lineage>
        <taxon>Bacteria</taxon>
        <taxon>Bacillati</taxon>
        <taxon>Actinomycetota</taxon>
        <taxon>Actinomycetes</taxon>
        <taxon>Streptosporangiales</taxon>
        <taxon>Thermomonosporaceae</taxon>
        <taxon>Actinoallomurus</taxon>
    </lineage>
</organism>
<feature type="binding site" evidence="9">
    <location>
        <begin position="1111"/>
        <end position="1118"/>
    </location>
    <ligand>
        <name>ATP</name>
        <dbReference type="ChEBI" id="CHEBI:30616"/>
    </ligand>
</feature>
<name>A0A9W6VW60_9ACTN</name>
<evidence type="ECO:0000256" key="1">
    <source>
        <dbReference type="ARBA" id="ARBA00004651"/>
    </source>
</evidence>
<evidence type="ECO:0000256" key="3">
    <source>
        <dbReference type="ARBA" id="ARBA00022692"/>
    </source>
</evidence>
<dbReference type="Pfam" id="PF01580">
    <property type="entry name" value="FtsK_SpoIIIE"/>
    <property type="match status" value="3"/>
</dbReference>
<feature type="binding site" evidence="9">
    <location>
        <begin position="483"/>
        <end position="490"/>
    </location>
    <ligand>
        <name>ATP</name>
        <dbReference type="ChEBI" id="CHEBI:30616"/>
    </ligand>
</feature>
<feature type="domain" description="FtsK" evidence="11">
    <location>
        <begin position="460"/>
        <end position="663"/>
    </location>
</feature>
<dbReference type="PANTHER" id="PTHR22683:SF1">
    <property type="entry name" value="TYPE VII SECRETION SYSTEM PROTEIN ESSC"/>
    <property type="match status" value="1"/>
</dbReference>
<keyword evidence="3 10" id="KW-0812">Transmembrane</keyword>
<dbReference type="EMBL" id="BSTJ01000024">
    <property type="protein sequence ID" value="GLY81894.1"/>
    <property type="molecule type" value="Genomic_DNA"/>
</dbReference>
<dbReference type="InterPro" id="IPR050206">
    <property type="entry name" value="FtsK/SpoIIIE/SftA"/>
</dbReference>
<evidence type="ECO:0000256" key="8">
    <source>
        <dbReference type="ARBA" id="ARBA00023136"/>
    </source>
</evidence>
<accession>A0A9W6VW60</accession>
<evidence type="ECO:0000256" key="9">
    <source>
        <dbReference type="PROSITE-ProRule" id="PRU00289"/>
    </source>
</evidence>
<dbReference type="Gene3D" id="3.40.50.300">
    <property type="entry name" value="P-loop containing nucleotide triphosphate hydrolases"/>
    <property type="match status" value="4"/>
</dbReference>
<dbReference type="RefSeq" id="WP_285636966.1">
    <property type="nucleotide sequence ID" value="NZ_BSTJ01000024.1"/>
</dbReference>
<keyword evidence="7 10" id="KW-1133">Transmembrane helix</keyword>
<dbReference type="NCBIfam" id="TIGR03925">
    <property type="entry name" value="T7SS_EccC_b"/>
    <property type="match status" value="1"/>
</dbReference>
<proteinExistence type="predicted"/>
<evidence type="ECO:0000313" key="13">
    <source>
        <dbReference type="Proteomes" id="UP001165135"/>
    </source>
</evidence>
<feature type="domain" description="FtsK" evidence="11">
    <location>
        <begin position="815"/>
        <end position="1006"/>
    </location>
</feature>